<organism evidence="10 11">
    <name type="scientific">Candidatus Acididesulfobacter diazotrophicus</name>
    <dbReference type="NCBI Taxonomy" id="2597226"/>
    <lineage>
        <taxon>Bacteria</taxon>
        <taxon>Deltaproteobacteria</taxon>
        <taxon>Candidatus Acidulodesulfobacterales</taxon>
        <taxon>Candidatus Acididesulfobacter</taxon>
    </lineage>
</organism>
<evidence type="ECO:0000256" key="4">
    <source>
        <dbReference type="ARBA" id="ARBA00022840"/>
    </source>
</evidence>
<dbReference type="SUPFAM" id="SSF90123">
    <property type="entry name" value="ABC transporter transmembrane region"/>
    <property type="match status" value="1"/>
</dbReference>
<dbReference type="PROSITE" id="PS50893">
    <property type="entry name" value="ABC_TRANSPORTER_2"/>
    <property type="match status" value="1"/>
</dbReference>
<keyword evidence="4" id="KW-0067">ATP-binding</keyword>
<evidence type="ECO:0000256" key="5">
    <source>
        <dbReference type="ARBA" id="ARBA00022989"/>
    </source>
</evidence>
<dbReference type="InterPro" id="IPR039421">
    <property type="entry name" value="Type_1_exporter"/>
</dbReference>
<dbReference type="Gene3D" id="1.20.1560.10">
    <property type="entry name" value="ABC transporter type 1, transmembrane domain"/>
    <property type="match status" value="1"/>
</dbReference>
<evidence type="ECO:0000259" key="9">
    <source>
        <dbReference type="PROSITE" id="PS50929"/>
    </source>
</evidence>
<reference evidence="10 11" key="1">
    <citation type="journal article" date="2019" name="ISME J.">
        <title>Insights into ecological role of a new deltaproteobacterial order Candidatus Acidulodesulfobacterales by metagenomics and metatranscriptomics.</title>
        <authorList>
            <person name="Tan S."/>
            <person name="Liu J."/>
            <person name="Fang Y."/>
            <person name="Hedlund B.P."/>
            <person name="Lian Z.H."/>
            <person name="Huang L.Y."/>
            <person name="Li J.T."/>
            <person name="Huang L.N."/>
            <person name="Li W.J."/>
            <person name="Jiang H.C."/>
            <person name="Dong H.L."/>
            <person name="Shu W.S."/>
        </authorList>
    </citation>
    <scope>NUCLEOTIDE SEQUENCE [LARGE SCALE GENOMIC DNA]</scope>
    <source>
        <strain evidence="10">AP1</strain>
    </source>
</reference>
<dbReference type="GO" id="GO:0005886">
    <property type="term" value="C:plasma membrane"/>
    <property type="evidence" value="ECO:0007669"/>
    <property type="project" value="UniProtKB-SubCell"/>
</dbReference>
<evidence type="ECO:0000256" key="1">
    <source>
        <dbReference type="ARBA" id="ARBA00004651"/>
    </source>
</evidence>
<dbReference type="GO" id="GO:0030256">
    <property type="term" value="C:type I protein secretion system complex"/>
    <property type="evidence" value="ECO:0007669"/>
    <property type="project" value="InterPro"/>
</dbReference>
<dbReference type="GO" id="GO:0016887">
    <property type="term" value="F:ATP hydrolysis activity"/>
    <property type="evidence" value="ECO:0007669"/>
    <property type="project" value="InterPro"/>
</dbReference>
<comment type="subcellular location">
    <subcellularLocation>
        <location evidence="1">Cell membrane</location>
        <topology evidence="1">Multi-pass membrane protein</topology>
    </subcellularLocation>
</comment>
<keyword evidence="3" id="KW-0547">Nucleotide-binding</keyword>
<accession>A0A519BN05</accession>
<dbReference type="GO" id="GO:0005524">
    <property type="term" value="F:ATP binding"/>
    <property type="evidence" value="ECO:0007669"/>
    <property type="project" value="UniProtKB-KW"/>
</dbReference>
<keyword evidence="5 7" id="KW-1133">Transmembrane helix</keyword>
<dbReference type="AlphaFoldDB" id="A0A519BN05"/>
<dbReference type="PROSITE" id="PS50929">
    <property type="entry name" value="ABC_TM1F"/>
    <property type="match status" value="1"/>
</dbReference>
<evidence type="ECO:0000256" key="3">
    <source>
        <dbReference type="ARBA" id="ARBA00022741"/>
    </source>
</evidence>
<dbReference type="GO" id="GO:0034040">
    <property type="term" value="F:ATPase-coupled lipid transmembrane transporter activity"/>
    <property type="evidence" value="ECO:0007669"/>
    <property type="project" value="TreeGrafter"/>
</dbReference>
<dbReference type="Proteomes" id="UP000319296">
    <property type="component" value="Unassembled WGS sequence"/>
</dbReference>
<feature type="transmembrane region" description="Helical" evidence="7">
    <location>
        <begin position="29"/>
        <end position="52"/>
    </location>
</feature>
<dbReference type="InterPro" id="IPR003439">
    <property type="entry name" value="ABC_transporter-like_ATP-bd"/>
</dbReference>
<name>A0A519BN05_9DELT</name>
<dbReference type="SMART" id="SM00382">
    <property type="entry name" value="AAA"/>
    <property type="match status" value="1"/>
</dbReference>
<dbReference type="PROSITE" id="PS00211">
    <property type="entry name" value="ABC_TRANSPORTER_1"/>
    <property type="match status" value="1"/>
</dbReference>
<evidence type="ECO:0000256" key="2">
    <source>
        <dbReference type="ARBA" id="ARBA00022692"/>
    </source>
</evidence>
<feature type="transmembrane region" description="Helical" evidence="7">
    <location>
        <begin position="152"/>
        <end position="181"/>
    </location>
</feature>
<keyword evidence="6 7" id="KW-0472">Membrane</keyword>
<proteinExistence type="predicted"/>
<dbReference type="SUPFAM" id="SSF52540">
    <property type="entry name" value="P-loop containing nucleoside triphosphate hydrolases"/>
    <property type="match status" value="1"/>
</dbReference>
<dbReference type="PANTHER" id="PTHR24221">
    <property type="entry name" value="ATP-BINDING CASSETTE SUB-FAMILY B"/>
    <property type="match status" value="1"/>
</dbReference>
<dbReference type="InterPro" id="IPR011527">
    <property type="entry name" value="ABC1_TM_dom"/>
</dbReference>
<dbReference type="NCBIfam" id="TIGR01842">
    <property type="entry name" value="type_I_sec_PrtD"/>
    <property type="match status" value="1"/>
</dbReference>
<dbReference type="Pfam" id="PF00664">
    <property type="entry name" value="ABC_membrane"/>
    <property type="match status" value="1"/>
</dbReference>
<dbReference type="InterPro" id="IPR017871">
    <property type="entry name" value="ABC_transporter-like_CS"/>
</dbReference>
<evidence type="ECO:0000256" key="6">
    <source>
        <dbReference type="ARBA" id="ARBA00023136"/>
    </source>
</evidence>
<dbReference type="InterPro" id="IPR036640">
    <property type="entry name" value="ABC1_TM_sf"/>
</dbReference>
<dbReference type="PANTHER" id="PTHR24221:SF248">
    <property type="entry name" value="ABC TRANSPORTER TRANSMEMBRANE REGION"/>
    <property type="match status" value="1"/>
</dbReference>
<evidence type="ECO:0000256" key="7">
    <source>
        <dbReference type="SAM" id="Phobius"/>
    </source>
</evidence>
<keyword evidence="2 7" id="KW-0812">Transmembrane</keyword>
<dbReference type="InterPro" id="IPR010128">
    <property type="entry name" value="ATPase_T1SS_PrtD-like"/>
</dbReference>
<evidence type="ECO:0000313" key="11">
    <source>
        <dbReference type="Proteomes" id="UP000319296"/>
    </source>
</evidence>
<dbReference type="GO" id="GO:0140359">
    <property type="term" value="F:ABC-type transporter activity"/>
    <property type="evidence" value="ECO:0007669"/>
    <property type="project" value="InterPro"/>
</dbReference>
<feature type="domain" description="ABC transporter" evidence="8">
    <location>
        <begin position="339"/>
        <end position="574"/>
    </location>
</feature>
<comment type="caution">
    <text evidence="10">The sequence shown here is derived from an EMBL/GenBank/DDBJ whole genome shotgun (WGS) entry which is preliminary data.</text>
</comment>
<dbReference type="InterPro" id="IPR027417">
    <property type="entry name" value="P-loop_NTPase"/>
</dbReference>
<sequence>MSLFRRNKPFTVAEKPELLKLLASFKNDFYVVGIFSLIINLIMLVPAIYMLLIYDDVLASRSDVTLVVITVIMLFMLILMGVFEWVRTQLLIRIGNNMDKRLNKRLFQVAFEKCLRTGSTDASQVFGDFTNIRQFITGTGAIAFFDVPWTPIYVIVIGIIYWVLGVFAAFAALVLFLMAFLTEIVSKKKLTASNNYYHTASSFATINFRNADVIESMGMLSNVKKHWNPKYEKFIALQSRASEKTGNISAPTKFFRFAFQSLMYTFGAYYVINGNIITAGAMVACAILMGRALAPIDLAIGGWKGFVSARDSYKRLTQLFTTFPEREQGMPLPAPEGKINSLNLYAIPPNSQLQVLKGITFEALKGDMVAIVGPSGSGKSTLARMIVGVWPPAAGSMRLDGAEVFSWDKDALGGYLGYLPQDIELLNGTVAENISRFGDIDSIKVIEAAKTVGIHEMILNLSDGYDTFIGEGGVVLSGGQKQRVALARAIYGNPSLVVLDEPDSNLDDLGGHALLNTLAKLKEQKSTVFIISHRTHILSVVDKIMLLANGTIQMYGLRNDVLSSLLASQKQVPAQQQQPEQQQQ</sequence>
<evidence type="ECO:0000313" key="10">
    <source>
        <dbReference type="EMBL" id="RZD18650.1"/>
    </source>
</evidence>
<dbReference type="GO" id="GO:0030253">
    <property type="term" value="P:protein secretion by the type I secretion system"/>
    <property type="evidence" value="ECO:0007669"/>
    <property type="project" value="InterPro"/>
</dbReference>
<feature type="domain" description="ABC transmembrane type-1" evidence="9">
    <location>
        <begin position="31"/>
        <end position="308"/>
    </location>
</feature>
<protein>
    <submittedName>
        <fullName evidence="10">Type I secretion system permease/ATPase</fullName>
    </submittedName>
</protein>
<dbReference type="EMBL" id="SGBB01000006">
    <property type="protein sequence ID" value="RZD18650.1"/>
    <property type="molecule type" value="Genomic_DNA"/>
</dbReference>
<dbReference type="Pfam" id="PF00005">
    <property type="entry name" value="ABC_tran"/>
    <property type="match status" value="1"/>
</dbReference>
<feature type="transmembrane region" description="Helical" evidence="7">
    <location>
        <begin position="64"/>
        <end position="83"/>
    </location>
</feature>
<evidence type="ECO:0000259" key="8">
    <source>
        <dbReference type="PROSITE" id="PS50893"/>
    </source>
</evidence>
<dbReference type="InterPro" id="IPR003593">
    <property type="entry name" value="AAA+_ATPase"/>
</dbReference>
<gene>
    <name evidence="10" type="ORF">EVG15_04515</name>
</gene>
<dbReference type="Gene3D" id="3.40.50.300">
    <property type="entry name" value="P-loop containing nucleotide triphosphate hydrolases"/>
    <property type="match status" value="1"/>
</dbReference>